<gene>
    <name evidence="2" type="ORF">BASA50_010503</name>
</gene>
<evidence type="ECO:0008006" key="4">
    <source>
        <dbReference type="Google" id="ProtNLM"/>
    </source>
</evidence>
<dbReference type="EMBL" id="JAFCIX010000493">
    <property type="protein sequence ID" value="KAH6588797.1"/>
    <property type="molecule type" value="Genomic_DNA"/>
</dbReference>
<evidence type="ECO:0000313" key="3">
    <source>
        <dbReference type="Proteomes" id="UP001648503"/>
    </source>
</evidence>
<evidence type="ECO:0000256" key="1">
    <source>
        <dbReference type="SAM" id="SignalP"/>
    </source>
</evidence>
<proteinExistence type="predicted"/>
<sequence>MRLAIASTTILFAMMAAQATGFSATSTADVNLFKRAPTNGAPLTKLEKKKVQALYKRIREEIRVTKLLLTINVIKLNQSKEIIQKLTDKCSGKTSYVCIIGSATIDAFKKELVEFENPIDMAMQDRERRLRMARDLQTATREKNYRYS</sequence>
<organism evidence="2 3">
    <name type="scientific">Batrachochytrium salamandrivorans</name>
    <dbReference type="NCBI Taxonomy" id="1357716"/>
    <lineage>
        <taxon>Eukaryota</taxon>
        <taxon>Fungi</taxon>
        <taxon>Fungi incertae sedis</taxon>
        <taxon>Chytridiomycota</taxon>
        <taxon>Chytridiomycota incertae sedis</taxon>
        <taxon>Chytridiomycetes</taxon>
        <taxon>Rhizophydiales</taxon>
        <taxon>Rhizophydiales incertae sedis</taxon>
        <taxon>Batrachochytrium</taxon>
    </lineage>
</organism>
<keyword evidence="1" id="KW-0732">Signal</keyword>
<comment type="caution">
    <text evidence="2">The sequence shown here is derived from an EMBL/GenBank/DDBJ whole genome shotgun (WGS) entry which is preliminary data.</text>
</comment>
<feature type="signal peptide" evidence="1">
    <location>
        <begin position="1"/>
        <end position="19"/>
    </location>
</feature>
<keyword evidence="3" id="KW-1185">Reference proteome</keyword>
<feature type="chain" id="PRO_5046340172" description="Inhibitor I9 domain-containing protein" evidence="1">
    <location>
        <begin position="20"/>
        <end position="148"/>
    </location>
</feature>
<evidence type="ECO:0000313" key="2">
    <source>
        <dbReference type="EMBL" id="KAH6588797.1"/>
    </source>
</evidence>
<accession>A0ABQ8EYF1</accession>
<name>A0ABQ8EYF1_9FUNG</name>
<dbReference type="Proteomes" id="UP001648503">
    <property type="component" value="Unassembled WGS sequence"/>
</dbReference>
<protein>
    <recommendedName>
        <fullName evidence="4">Inhibitor I9 domain-containing protein</fullName>
    </recommendedName>
</protein>
<reference evidence="2 3" key="1">
    <citation type="submission" date="2021-02" db="EMBL/GenBank/DDBJ databases">
        <title>Variation within the Batrachochytrium salamandrivorans European outbreak.</title>
        <authorList>
            <person name="Kelly M."/>
            <person name="Pasmans F."/>
            <person name="Shea T.P."/>
            <person name="Munoz J.F."/>
            <person name="Carranza S."/>
            <person name="Cuomo C.A."/>
            <person name="Martel A."/>
        </authorList>
    </citation>
    <scope>NUCLEOTIDE SEQUENCE [LARGE SCALE GENOMIC DNA]</scope>
    <source>
        <strain evidence="2 3">AMFP18/2</strain>
    </source>
</reference>